<dbReference type="InterPro" id="IPR045336">
    <property type="entry name" value="MmgE_PrpD_N"/>
</dbReference>
<proteinExistence type="inferred from homology"/>
<dbReference type="Gene3D" id="3.30.1330.120">
    <property type="entry name" value="2-methylcitrate dehydratase PrpD"/>
    <property type="match status" value="1"/>
</dbReference>
<comment type="similarity">
    <text evidence="1">Belongs to the PrpD family.</text>
</comment>
<dbReference type="InterPro" id="IPR042183">
    <property type="entry name" value="MmgE/PrpD_sf_1"/>
</dbReference>
<protein>
    <submittedName>
        <fullName evidence="4">2-methylcitrate dehydratase</fullName>
    </submittedName>
</protein>
<reference evidence="4" key="1">
    <citation type="journal article" date="2014" name="Int. J. Syst. Evol. Microbiol.">
        <title>Complete genome sequence of Corynebacterium casei LMG S-19264T (=DSM 44701T), isolated from a smear-ripened cheese.</title>
        <authorList>
            <consortium name="US DOE Joint Genome Institute (JGI-PGF)"/>
            <person name="Walter F."/>
            <person name="Albersmeier A."/>
            <person name="Kalinowski J."/>
            <person name="Ruckert C."/>
        </authorList>
    </citation>
    <scope>NUCLEOTIDE SEQUENCE</scope>
    <source>
        <strain evidence="4">KCTC 42651</strain>
    </source>
</reference>
<dbReference type="Pfam" id="PF03972">
    <property type="entry name" value="MmgE_PrpD_N"/>
    <property type="match status" value="1"/>
</dbReference>
<dbReference type="Pfam" id="PF19305">
    <property type="entry name" value="MmgE_PrpD_C"/>
    <property type="match status" value="1"/>
</dbReference>
<dbReference type="RefSeq" id="WP_189988335.1">
    <property type="nucleotide sequence ID" value="NZ_BMZS01000003.1"/>
</dbReference>
<reference evidence="4" key="2">
    <citation type="submission" date="2020-09" db="EMBL/GenBank/DDBJ databases">
        <authorList>
            <person name="Sun Q."/>
            <person name="Kim S."/>
        </authorList>
    </citation>
    <scope>NUCLEOTIDE SEQUENCE</scope>
    <source>
        <strain evidence="4">KCTC 42651</strain>
    </source>
</reference>
<feature type="domain" description="MmgE/PrpD C-terminal" evidence="3">
    <location>
        <begin position="266"/>
        <end position="427"/>
    </location>
</feature>
<dbReference type="PANTHER" id="PTHR16943">
    <property type="entry name" value="2-METHYLCITRATE DEHYDRATASE-RELATED"/>
    <property type="match status" value="1"/>
</dbReference>
<sequence length="454" mass="47638">MTDAIERFADHVVSTRYEDIPADAIRAAKIFILDSLGVGLAGTRAPWVREWIGSTQAMTPGEGARVWGTGEMLPAPAAAGLNGYLIHNSEFDCIHEEAVLHPMAVPFAALMAEAEARGSVDGRALLRAVILGVDVACHIGAAVNNGLRFFRPAVGGGFGAVAAIAVAIGLDRDRLLDAFGLYYAQAGGTMQAHTEGSPLLAMQVGFNARNAVTAVRLAEAGIPGLRGTLEGPFGYLKLMEGDYDAAALTAKLGRVWRIAEVAHKPFPSGRATHGIMDALRELTAEHGFAGAEVEAVSASVPPLINHLIGRPPKRGMTQNYARLCGAYASARLLLNGTLGVDDFTEAALNDPETLDLAGRVAIAPNGNPDPNALTPVTVEVRLRSGATVSRSIPVVYGNPAKPLTREAHLAKFRTNLGFAAGPVPTANAETLIAMVDDLETLDDARRLVDLVVAA</sequence>
<evidence type="ECO:0000313" key="5">
    <source>
        <dbReference type="Proteomes" id="UP000630353"/>
    </source>
</evidence>
<dbReference type="InterPro" id="IPR036148">
    <property type="entry name" value="MmgE/PrpD_sf"/>
</dbReference>
<dbReference type="Gene3D" id="1.10.4100.10">
    <property type="entry name" value="2-methylcitrate dehydratase PrpD"/>
    <property type="match status" value="1"/>
</dbReference>
<feature type="domain" description="MmgE/PrpD N-terminal" evidence="2">
    <location>
        <begin position="6"/>
        <end position="244"/>
    </location>
</feature>
<dbReference type="InterPro" id="IPR042188">
    <property type="entry name" value="MmgE/PrpD_sf_2"/>
</dbReference>
<gene>
    <name evidence="4" type="ORF">GCM10017083_15090</name>
</gene>
<dbReference type="PANTHER" id="PTHR16943:SF8">
    <property type="entry name" value="2-METHYLCITRATE DEHYDRATASE"/>
    <property type="match status" value="1"/>
</dbReference>
<dbReference type="InterPro" id="IPR005656">
    <property type="entry name" value="MmgE_PrpD"/>
</dbReference>
<accession>A0A918XR64</accession>
<evidence type="ECO:0000259" key="3">
    <source>
        <dbReference type="Pfam" id="PF19305"/>
    </source>
</evidence>
<evidence type="ECO:0000259" key="2">
    <source>
        <dbReference type="Pfam" id="PF03972"/>
    </source>
</evidence>
<organism evidence="4 5">
    <name type="scientific">Thalassobaculum fulvum</name>
    <dbReference type="NCBI Taxonomy" id="1633335"/>
    <lineage>
        <taxon>Bacteria</taxon>
        <taxon>Pseudomonadati</taxon>
        <taxon>Pseudomonadota</taxon>
        <taxon>Alphaproteobacteria</taxon>
        <taxon>Rhodospirillales</taxon>
        <taxon>Thalassobaculaceae</taxon>
        <taxon>Thalassobaculum</taxon>
    </lineage>
</organism>
<dbReference type="AlphaFoldDB" id="A0A918XR64"/>
<dbReference type="Proteomes" id="UP000630353">
    <property type="component" value="Unassembled WGS sequence"/>
</dbReference>
<keyword evidence="5" id="KW-1185">Reference proteome</keyword>
<evidence type="ECO:0000256" key="1">
    <source>
        <dbReference type="ARBA" id="ARBA00006174"/>
    </source>
</evidence>
<dbReference type="InterPro" id="IPR045337">
    <property type="entry name" value="MmgE_PrpD_C"/>
</dbReference>
<evidence type="ECO:0000313" key="4">
    <source>
        <dbReference type="EMBL" id="GHD46210.1"/>
    </source>
</evidence>
<name>A0A918XR64_9PROT</name>
<dbReference type="SUPFAM" id="SSF103378">
    <property type="entry name" value="2-methylcitrate dehydratase PrpD"/>
    <property type="match status" value="1"/>
</dbReference>
<dbReference type="GO" id="GO:0016829">
    <property type="term" value="F:lyase activity"/>
    <property type="evidence" value="ECO:0007669"/>
    <property type="project" value="InterPro"/>
</dbReference>
<dbReference type="EMBL" id="BMZS01000003">
    <property type="protein sequence ID" value="GHD46210.1"/>
    <property type="molecule type" value="Genomic_DNA"/>
</dbReference>
<comment type="caution">
    <text evidence="4">The sequence shown here is derived from an EMBL/GenBank/DDBJ whole genome shotgun (WGS) entry which is preliminary data.</text>
</comment>